<dbReference type="Pfam" id="PF25145">
    <property type="entry name" value="NfeD1b_N"/>
    <property type="match status" value="1"/>
</dbReference>
<evidence type="ECO:0000256" key="5">
    <source>
        <dbReference type="SAM" id="Phobius"/>
    </source>
</evidence>
<comment type="subcellular location">
    <subcellularLocation>
        <location evidence="1">Membrane</location>
        <topology evidence="1">Multi-pass membrane protein</topology>
    </subcellularLocation>
</comment>
<organism evidence="9 10">
    <name type="scientific">Candidatus Thalassospirochaeta sargassi</name>
    <dbReference type="NCBI Taxonomy" id="3119039"/>
    <lineage>
        <taxon>Bacteria</taxon>
        <taxon>Pseudomonadati</taxon>
        <taxon>Spirochaetota</taxon>
        <taxon>Spirochaetia</taxon>
        <taxon>Spirochaetales</taxon>
        <taxon>Spirochaetaceae</taxon>
        <taxon>Candidatus Thalassospirochaeta</taxon>
    </lineage>
</organism>
<comment type="caution">
    <text evidence="9">The sequence shown here is derived from an EMBL/GenBank/DDBJ whole genome shotgun (WGS) entry which is preliminary data.</text>
</comment>
<dbReference type="CDD" id="cd07021">
    <property type="entry name" value="Clp_protease_NfeD_like"/>
    <property type="match status" value="1"/>
</dbReference>
<proteinExistence type="predicted"/>
<dbReference type="InterPro" id="IPR012340">
    <property type="entry name" value="NA-bd_OB-fold"/>
</dbReference>
<accession>A0AAJ1IAK6</accession>
<evidence type="ECO:0000313" key="9">
    <source>
        <dbReference type="EMBL" id="MDC7225730.1"/>
    </source>
</evidence>
<evidence type="ECO:0000256" key="3">
    <source>
        <dbReference type="ARBA" id="ARBA00022989"/>
    </source>
</evidence>
<feature type="transmembrane region" description="Helical" evidence="5">
    <location>
        <begin position="321"/>
        <end position="339"/>
    </location>
</feature>
<feature type="transmembrane region" description="Helical" evidence="5">
    <location>
        <begin position="346"/>
        <end position="365"/>
    </location>
</feature>
<dbReference type="InterPro" id="IPR052165">
    <property type="entry name" value="Membrane_assoc_protease"/>
</dbReference>
<evidence type="ECO:0000256" key="2">
    <source>
        <dbReference type="ARBA" id="ARBA00022692"/>
    </source>
</evidence>
<dbReference type="Pfam" id="PF01957">
    <property type="entry name" value="NfeD"/>
    <property type="match status" value="1"/>
</dbReference>
<dbReference type="GO" id="GO:0005886">
    <property type="term" value="C:plasma membrane"/>
    <property type="evidence" value="ECO:0007669"/>
    <property type="project" value="TreeGrafter"/>
</dbReference>
<dbReference type="Gene3D" id="2.40.50.140">
    <property type="entry name" value="Nucleic acid-binding proteins"/>
    <property type="match status" value="1"/>
</dbReference>
<feature type="domain" description="NfeD1b N-terminal" evidence="8">
    <location>
        <begin position="31"/>
        <end position="188"/>
    </location>
</feature>
<dbReference type="InterPro" id="IPR029045">
    <property type="entry name" value="ClpP/crotonase-like_dom_sf"/>
</dbReference>
<sequence length="496" mass="52779">MNRTVILILLFSVLTPLGGYSDSQPESYSDVYIIPINGDIDRSLTIFLRRSIDAAEQTGAGSIIFEINTFGGRVDSALQIATLIGGSDAETIAYIPALPESTGVSWSAGALISFSCDRIYMAPGTSMGAAAPVYQSSEGMQTAEEKTVSAVRAQMAALAEKNGYPKTAALAMVDSDIELIEAEINGRTVLVSADEIEFIKEDTEAQNGTFKKGKTISAKGKLLTLTANEMLKYGISSGAPADREELFTMLELDNPETAEAESTTPDRLIAMVTGSALTTILIMLGLGALYMEITSPGFGIPGTLAIIIFAIIFIANGMLGYVGSLEILLFIAGIVLLIVEIFLIPGFGAAGISGILLIAASLLLSQQGFILPEFEWQIELLKRNVLTTGAGIFGSIIITAVLIQLFPRIGVFNRLILQTSQLQEDGYSLQPGNNLEAKIGKTGTSLTTLRPSGKAEFDGFTEVVETDGEYIEEGADVVIIAADSNRLLVKRLTEVE</sequence>
<name>A0AAJ1IAK6_9SPIO</name>
<reference evidence="9 10" key="1">
    <citation type="submission" date="2022-12" db="EMBL/GenBank/DDBJ databases">
        <title>Metagenome assembled genome from gulf of manar.</title>
        <authorList>
            <person name="Kohli P."/>
            <person name="Pk S."/>
            <person name="Venkata Ramana C."/>
            <person name="Sasikala C."/>
        </authorList>
    </citation>
    <scope>NUCLEOTIDE SEQUENCE [LARGE SCALE GENOMIC DNA]</scope>
    <source>
        <strain evidence="9">JB008</strain>
    </source>
</reference>
<evidence type="ECO:0000313" key="10">
    <source>
        <dbReference type="Proteomes" id="UP001221217"/>
    </source>
</evidence>
<dbReference type="PANTHER" id="PTHR33507">
    <property type="entry name" value="INNER MEMBRANE PROTEIN YBBJ"/>
    <property type="match status" value="1"/>
</dbReference>
<protein>
    <submittedName>
        <fullName evidence="9">NfeD family protein</fullName>
    </submittedName>
</protein>
<evidence type="ECO:0000259" key="7">
    <source>
        <dbReference type="Pfam" id="PF24961"/>
    </source>
</evidence>
<dbReference type="Proteomes" id="UP001221217">
    <property type="component" value="Unassembled WGS sequence"/>
</dbReference>
<feature type="transmembrane region" description="Helical" evidence="5">
    <location>
        <begin position="268"/>
        <end position="291"/>
    </location>
</feature>
<evidence type="ECO:0000259" key="8">
    <source>
        <dbReference type="Pfam" id="PF25145"/>
    </source>
</evidence>
<feature type="transmembrane region" description="Helical" evidence="5">
    <location>
        <begin position="385"/>
        <end position="406"/>
    </location>
</feature>
<dbReference type="InterPro" id="IPR056738">
    <property type="entry name" value="NfeD1b_N"/>
</dbReference>
<feature type="transmembrane region" description="Helical" evidence="5">
    <location>
        <begin position="298"/>
        <end position="315"/>
    </location>
</feature>
<evidence type="ECO:0000256" key="4">
    <source>
        <dbReference type="ARBA" id="ARBA00023136"/>
    </source>
</evidence>
<dbReference type="InterPro" id="IPR002810">
    <property type="entry name" value="NfeD-like_C"/>
</dbReference>
<feature type="domain" description="NfeD-like C-terminal" evidence="6">
    <location>
        <begin position="436"/>
        <end position="491"/>
    </location>
</feature>
<dbReference type="Gene3D" id="3.90.226.10">
    <property type="entry name" value="2-enoyl-CoA Hydratase, Chain A, domain 1"/>
    <property type="match status" value="1"/>
</dbReference>
<dbReference type="AlphaFoldDB" id="A0AAJ1IAK6"/>
<feature type="domain" description="NfeD integral membrane" evidence="7">
    <location>
        <begin position="277"/>
        <end position="402"/>
    </location>
</feature>
<keyword evidence="3 5" id="KW-1133">Transmembrane helix</keyword>
<dbReference type="PANTHER" id="PTHR33507:SF3">
    <property type="entry name" value="INNER MEMBRANE PROTEIN YBBJ"/>
    <property type="match status" value="1"/>
</dbReference>
<evidence type="ECO:0000259" key="6">
    <source>
        <dbReference type="Pfam" id="PF01957"/>
    </source>
</evidence>
<dbReference type="SUPFAM" id="SSF52096">
    <property type="entry name" value="ClpP/crotonase"/>
    <property type="match status" value="1"/>
</dbReference>
<dbReference type="EMBL" id="JAQQAL010000009">
    <property type="protein sequence ID" value="MDC7225730.1"/>
    <property type="molecule type" value="Genomic_DNA"/>
</dbReference>
<gene>
    <name evidence="9" type="ORF">PQJ61_03075</name>
</gene>
<dbReference type="InterPro" id="IPR056739">
    <property type="entry name" value="NfeD_membrane"/>
</dbReference>
<keyword evidence="4 5" id="KW-0472">Membrane</keyword>
<dbReference type="Pfam" id="PF24961">
    <property type="entry name" value="NfeD_membrane"/>
    <property type="match status" value="1"/>
</dbReference>
<keyword evidence="2 5" id="KW-0812">Transmembrane</keyword>
<evidence type="ECO:0000256" key="1">
    <source>
        <dbReference type="ARBA" id="ARBA00004141"/>
    </source>
</evidence>